<evidence type="ECO:0000313" key="2">
    <source>
        <dbReference type="EMBL" id="MCA9383995.1"/>
    </source>
</evidence>
<organism evidence="2 3">
    <name type="scientific">Candidatus Dojkabacteria bacterium</name>
    <dbReference type="NCBI Taxonomy" id="2099670"/>
    <lineage>
        <taxon>Bacteria</taxon>
        <taxon>Candidatus Dojkabacteria</taxon>
    </lineage>
</organism>
<proteinExistence type="predicted"/>
<dbReference type="InterPro" id="IPR036866">
    <property type="entry name" value="RibonucZ/Hydroxyglut_hydro"/>
</dbReference>
<dbReference type="Proteomes" id="UP000783287">
    <property type="component" value="Unassembled WGS sequence"/>
</dbReference>
<reference evidence="2" key="1">
    <citation type="submission" date="2020-04" db="EMBL/GenBank/DDBJ databases">
        <authorList>
            <person name="Zhang T."/>
        </authorList>
    </citation>
    <scope>NUCLEOTIDE SEQUENCE</scope>
    <source>
        <strain evidence="2">HKST-UBA14</strain>
    </source>
</reference>
<dbReference type="SUPFAM" id="SSF56281">
    <property type="entry name" value="Metallo-hydrolase/oxidoreductase"/>
    <property type="match status" value="1"/>
</dbReference>
<dbReference type="EMBL" id="JAGQLK010000205">
    <property type="protein sequence ID" value="MCA9383995.1"/>
    <property type="molecule type" value="Genomic_DNA"/>
</dbReference>
<dbReference type="Pfam" id="PF13483">
    <property type="entry name" value="Lactamase_B_3"/>
    <property type="match status" value="1"/>
</dbReference>
<gene>
    <name evidence="2" type="ORF">KC909_06565</name>
</gene>
<dbReference type="PANTHER" id="PTHR43546">
    <property type="entry name" value="UPF0173 METAL-DEPENDENT HYDROLASE MJ1163-RELATED"/>
    <property type="match status" value="1"/>
</dbReference>
<feature type="domain" description="Metallo-beta-lactamase" evidence="1">
    <location>
        <begin position="7"/>
        <end position="183"/>
    </location>
</feature>
<dbReference type="InterPro" id="IPR001279">
    <property type="entry name" value="Metallo-B-lactamas"/>
</dbReference>
<sequence>MQIELFEQSGFVITSNSGNTLAVDIGNKTPLEKLAQVSVDTFLVSHIHGDHFSLPHISATNPEQVILNQECIDAIDHELPFALLEIKADEQITSGDFKILAFDVDHGPNVSSPLQDNFGFLIEVDDKKIYFAGDMFYESGIEVSSLSVDYALIPVGTFYTFGPEEAYAFVQKFKSIAEIIPIHYEKTPHTREEFIALVDSK</sequence>
<accession>A0A955L6L5</accession>
<name>A0A955L6L5_9BACT</name>
<dbReference type="Gene3D" id="3.60.15.10">
    <property type="entry name" value="Ribonuclease Z/Hydroxyacylglutathione hydrolase-like"/>
    <property type="match status" value="1"/>
</dbReference>
<evidence type="ECO:0000313" key="3">
    <source>
        <dbReference type="Proteomes" id="UP000783287"/>
    </source>
</evidence>
<dbReference type="AlphaFoldDB" id="A0A955L6L5"/>
<protein>
    <submittedName>
        <fullName evidence="2">MBL fold metallo-hydrolase</fullName>
    </submittedName>
</protein>
<comment type="caution">
    <text evidence="2">The sequence shown here is derived from an EMBL/GenBank/DDBJ whole genome shotgun (WGS) entry which is preliminary data.</text>
</comment>
<dbReference type="InterPro" id="IPR050114">
    <property type="entry name" value="UPF0173_UPF0282_UlaG_hydrolase"/>
</dbReference>
<dbReference type="SMART" id="SM00849">
    <property type="entry name" value="Lactamase_B"/>
    <property type="match status" value="1"/>
</dbReference>
<evidence type="ECO:0000259" key="1">
    <source>
        <dbReference type="SMART" id="SM00849"/>
    </source>
</evidence>
<reference evidence="2" key="2">
    <citation type="journal article" date="2021" name="Microbiome">
        <title>Successional dynamics and alternative stable states in a saline activated sludge microbial community over 9 years.</title>
        <authorList>
            <person name="Wang Y."/>
            <person name="Ye J."/>
            <person name="Ju F."/>
            <person name="Liu L."/>
            <person name="Boyd J.A."/>
            <person name="Deng Y."/>
            <person name="Parks D.H."/>
            <person name="Jiang X."/>
            <person name="Yin X."/>
            <person name="Woodcroft B.J."/>
            <person name="Tyson G.W."/>
            <person name="Hugenholtz P."/>
            <person name="Polz M.F."/>
            <person name="Zhang T."/>
        </authorList>
    </citation>
    <scope>NUCLEOTIDE SEQUENCE</scope>
    <source>
        <strain evidence="2">HKST-UBA14</strain>
    </source>
</reference>